<feature type="chain" id="PRO_5003558752" description="Lipocalin-like domain-containing protein" evidence="1">
    <location>
        <begin position="20"/>
        <end position="182"/>
    </location>
</feature>
<dbReference type="InterPro" id="IPR046219">
    <property type="entry name" value="DUF6252"/>
</dbReference>
<reference evidence="2" key="1">
    <citation type="submission" date="2011-09" db="EMBL/GenBank/DDBJ databases">
        <title>The permanent draft genome of Mucilaginibacter paludis DSM 18603.</title>
        <authorList>
            <consortium name="US DOE Joint Genome Institute (JGI-PGF)"/>
            <person name="Lucas S."/>
            <person name="Han J."/>
            <person name="Lapidus A."/>
            <person name="Bruce D."/>
            <person name="Goodwin L."/>
            <person name="Pitluck S."/>
            <person name="Peters L."/>
            <person name="Kyrpides N."/>
            <person name="Mavromatis K."/>
            <person name="Ivanova N."/>
            <person name="Mikhailova N."/>
            <person name="Held B."/>
            <person name="Detter J.C."/>
            <person name="Tapia R."/>
            <person name="Han C."/>
            <person name="Land M."/>
            <person name="Hauser L."/>
            <person name="Markowitz V."/>
            <person name="Cheng J.-F."/>
            <person name="Hugenholtz P."/>
            <person name="Woyke T."/>
            <person name="Wu D."/>
            <person name="Tindall B."/>
            <person name="Brambilla E."/>
            <person name="Klenk H.-P."/>
            <person name="Eisen J.A."/>
        </authorList>
    </citation>
    <scope>NUCLEOTIDE SEQUENCE [LARGE SCALE GENOMIC DNA]</scope>
    <source>
        <strain evidence="2">DSM 18603</strain>
    </source>
</reference>
<dbReference type="STRING" id="714943.Mucpa_5225"/>
<evidence type="ECO:0000313" key="3">
    <source>
        <dbReference type="Proteomes" id="UP000002774"/>
    </source>
</evidence>
<dbReference type="HOGENOM" id="CLU_1480474_0_0_10"/>
<dbReference type="RefSeq" id="WP_008510414.1">
    <property type="nucleotide sequence ID" value="NZ_CM001403.1"/>
</dbReference>
<feature type="signal peptide" evidence="1">
    <location>
        <begin position="1"/>
        <end position="19"/>
    </location>
</feature>
<sequence length="182" mass="19857">MKKLSLIVLSLLSVILIEACKKSSSDDSSTTTTPTFQVYVNDSLWTPRSVTAVLTYDSKAQTKTLTCTGIDTTDKIVWNIKQPASSLDSTFTSKTYYVSDTANVKPMYYKLNSSNVFVATGTIKSGNITISSFDAKSKVMTGTFAFVTTKLNYDSNGNVTSITANNITSGQFNSFAFTFQKQ</sequence>
<protein>
    <recommendedName>
        <fullName evidence="4">Lipocalin-like domain-containing protein</fullName>
    </recommendedName>
</protein>
<dbReference type="Proteomes" id="UP000002774">
    <property type="component" value="Chromosome"/>
</dbReference>
<dbReference type="Pfam" id="PF19765">
    <property type="entry name" value="DUF6252"/>
    <property type="match status" value="1"/>
</dbReference>
<name>H1Y3E5_9SPHI</name>
<accession>H1Y3E5</accession>
<evidence type="ECO:0008006" key="4">
    <source>
        <dbReference type="Google" id="ProtNLM"/>
    </source>
</evidence>
<keyword evidence="1" id="KW-0732">Signal</keyword>
<organism evidence="2 3">
    <name type="scientific">Mucilaginibacter paludis DSM 18603</name>
    <dbReference type="NCBI Taxonomy" id="714943"/>
    <lineage>
        <taxon>Bacteria</taxon>
        <taxon>Pseudomonadati</taxon>
        <taxon>Bacteroidota</taxon>
        <taxon>Sphingobacteriia</taxon>
        <taxon>Sphingobacteriales</taxon>
        <taxon>Sphingobacteriaceae</taxon>
        <taxon>Mucilaginibacter</taxon>
    </lineage>
</organism>
<dbReference type="EMBL" id="CM001403">
    <property type="protein sequence ID" value="EHQ29300.1"/>
    <property type="molecule type" value="Genomic_DNA"/>
</dbReference>
<dbReference type="AlphaFoldDB" id="H1Y3E5"/>
<evidence type="ECO:0000256" key="1">
    <source>
        <dbReference type="SAM" id="SignalP"/>
    </source>
</evidence>
<evidence type="ECO:0000313" key="2">
    <source>
        <dbReference type="EMBL" id="EHQ29300.1"/>
    </source>
</evidence>
<proteinExistence type="predicted"/>
<gene>
    <name evidence="2" type="ORF">Mucpa_5225</name>
</gene>
<keyword evidence="3" id="KW-1185">Reference proteome</keyword>
<dbReference type="OrthoDB" id="795331at2"/>